<evidence type="ECO:0000259" key="2">
    <source>
        <dbReference type="PROSITE" id="PS51379"/>
    </source>
</evidence>
<dbReference type="PROSITE" id="PS51379">
    <property type="entry name" value="4FE4S_FER_2"/>
    <property type="match status" value="1"/>
</dbReference>
<dbReference type="InterPro" id="IPR046667">
    <property type="entry name" value="DUF6537"/>
</dbReference>
<dbReference type="SUPFAM" id="SSF52922">
    <property type="entry name" value="TK C-terminal domain-like"/>
    <property type="match status" value="1"/>
</dbReference>
<dbReference type="NCBIfam" id="NF009588">
    <property type="entry name" value="PRK13029.1"/>
    <property type="match status" value="1"/>
</dbReference>
<dbReference type="SUPFAM" id="SSF53323">
    <property type="entry name" value="Pyruvate-ferredoxin oxidoreductase, PFOR, domain III"/>
    <property type="match status" value="1"/>
</dbReference>
<dbReference type="InterPro" id="IPR029061">
    <property type="entry name" value="THDP-binding"/>
</dbReference>
<dbReference type="Pfam" id="PF20169">
    <property type="entry name" value="DUF6537"/>
    <property type="match status" value="1"/>
</dbReference>
<evidence type="ECO:0000313" key="4">
    <source>
        <dbReference type="Proteomes" id="UP001629249"/>
    </source>
</evidence>
<dbReference type="InterPro" id="IPR009014">
    <property type="entry name" value="Transketo_C/PFOR_II"/>
</dbReference>
<dbReference type="CDD" id="cd07034">
    <property type="entry name" value="TPP_PYR_PFOR_IOR-alpha_like"/>
    <property type="match status" value="1"/>
</dbReference>
<organism evidence="3 4">
    <name type="scientific">Paraburkholderia agricolaris</name>
    <dbReference type="NCBI Taxonomy" id="2152888"/>
    <lineage>
        <taxon>Bacteria</taxon>
        <taxon>Pseudomonadati</taxon>
        <taxon>Pseudomonadota</taxon>
        <taxon>Betaproteobacteria</taxon>
        <taxon>Burkholderiales</taxon>
        <taxon>Burkholderiaceae</taxon>
        <taxon>Paraburkholderia</taxon>
    </lineage>
</organism>
<dbReference type="PANTHER" id="PTHR48084">
    <property type="entry name" value="2-OXOGLUTARATE OXIDOREDUCTASE SUBUNIT KORB-RELATED"/>
    <property type="match status" value="1"/>
</dbReference>
<keyword evidence="4" id="KW-1185">Reference proteome</keyword>
<dbReference type="RefSeq" id="WP_408332551.1">
    <property type="nucleotide sequence ID" value="NZ_JAQQFH010000030.1"/>
</dbReference>
<dbReference type="Gene3D" id="3.40.50.970">
    <property type="match status" value="1"/>
</dbReference>
<dbReference type="InterPro" id="IPR017896">
    <property type="entry name" value="4Fe4S_Fe-S-bd"/>
</dbReference>
<sequence length="1172" mass="128108">MSHSEATVDRDASAAANIDLDYQLQDNLTRRSGGVFLSGTQALVRLLFSQQAFDQSRGINTAGYVTGYRGSPLAGVDFELWRSKNRLEEHAIKFVPGVNEDLAATAMMGTQRVEGEQDRKFAGVFGMWYGKGPGVDRAGDALRHGNAAGSSPHGGVLLIVGDDHAATSSSIPNASDYSLLGWGIPIVNPSSVEEYEYFGLWGWELSRRSGTWVAFKAISETVESARSVTIQPWPVFANETLDAAGARDVHYRTSDFLTQAIENRLEQRHKLVSAFARLNSIDKLVVPAPEAELGIITVGKAHHDVMEVLAHAETIIGAEAVSRIRIYKPGLTFPLDRQRLLSFARGLRHILVVEEKVGIVEQQVKEMLFNADASNRPAVTGRRDERGEPLIPWTGQLRPSLIAHAIFAWLESRLGRPVAAPCGMLAKAPVESNAADGLKRLPYFCSGCPHNSSTKVPEGSRATAGVGCHYMASWMDRSTSGLIQMGGEGVDWLGTAPFTNESHIFQNMGEGTYFHSGHLAIRQAIAANVNITYKILFNDAVAMTGGQPVDGKITVPQIAQQMSAEGARRVVVVTDYPENYRGVTLPANVPVRHRRELDSVQRELREVAGTTILIYDQTCAAEKRRRRKRGTYPDPSRRLMINAEVCEGCGDCGVQSNCMSIVPRETEFGRKRQIDQSSCNKDYSCAEGFCPSFVSVTGGELRKGRATIALDHVVLQDLPTPALPALDRPWHILVAGVGGTGVITVGALISMAAHLEGKAVSLLDFTALAQKGGSVLSHVRIAQRGHVLHPVRIEWQQSDLLIACDGVVGMAPDALGTVGSSRTLIVLNSHAAPLAEFTRDAEAIVPMEEIAAKFRSVVGESGVEMIDAHAAATVLLGDSIGSNVFLLGYCWQRGKIPVSLDALMRAIELNGVSVQQNKLAFAAGRLSAVDSRSLERLSETQPKVIEFHRPEQIEAVIARCERQLSEYQSSRYARTYTHLVGRVLERERALLPGKRSTPLTLAVATNLHRLMSYKDEYEVARLLTSKSFARELRNTFGGDFKVKFHLAPPMFAKRDKTTGVPRKAEFGPWLKPLLHVLAKGRALRGSPLDVFGMTSERRRERQLIGQYSKLVEFALSTLNENNHAALVRLLQAASSVRGYGHVKLRNIEAYERALETQMAQLHGEAVEVGRAA</sequence>
<proteinExistence type="predicted"/>
<dbReference type="SUPFAM" id="SSF52518">
    <property type="entry name" value="Thiamin diphosphate-binding fold (THDP-binding)"/>
    <property type="match status" value="2"/>
</dbReference>
<feature type="domain" description="4Fe-4S ferredoxin-type" evidence="2">
    <location>
        <begin position="637"/>
        <end position="668"/>
    </location>
</feature>
<dbReference type="PANTHER" id="PTHR48084:SF3">
    <property type="entry name" value="SUBUNIT OF PYRUVATE:FLAVODOXIN OXIDOREDUCTASE"/>
    <property type="match status" value="1"/>
</dbReference>
<evidence type="ECO:0000313" key="3">
    <source>
        <dbReference type="EMBL" id="MFL9887461.1"/>
    </source>
</evidence>
<accession>A0ABW8ZYZ8</accession>
<dbReference type="InterPro" id="IPR002869">
    <property type="entry name" value="Pyrv_flavodox_OxRed_cen"/>
</dbReference>
<dbReference type="NCBIfam" id="NF009589">
    <property type="entry name" value="PRK13030.1"/>
    <property type="match status" value="1"/>
</dbReference>
<dbReference type="InterPro" id="IPR051457">
    <property type="entry name" value="2-oxoacid:Fd_oxidoreductase"/>
</dbReference>
<dbReference type="Pfam" id="PF01558">
    <property type="entry name" value="POR"/>
    <property type="match status" value="1"/>
</dbReference>
<dbReference type="EMBL" id="JAQQFN010000028">
    <property type="protein sequence ID" value="MFL9887461.1"/>
    <property type="molecule type" value="Genomic_DNA"/>
</dbReference>
<dbReference type="InterPro" id="IPR019752">
    <property type="entry name" value="Pyrv/ketoisovalerate_OxRed_cat"/>
</dbReference>
<dbReference type="Proteomes" id="UP001629249">
    <property type="component" value="Unassembled WGS sequence"/>
</dbReference>
<evidence type="ECO:0000256" key="1">
    <source>
        <dbReference type="ARBA" id="ARBA00023002"/>
    </source>
</evidence>
<dbReference type="InterPro" id="IPR002880">
    <property type="entry name" value="Pyrv_Fd/Flavodoxin_OxRdtase_N"/>
</dbReference>
<name>A0ABW8ZYZ8_9BURK</name>
<dbReference type="Gene3D" id="3.40.920.10">
    <property type="entry name" value="Pyruvate-ferredoxin oxidoreductase, PFOR, domain III"/>
    <property type="match status" value="1"/>
</dbReference>
<protein>
    <submittedName>
        <fullName evidence="3">Indolepyruvate ferredoxin oxidoreductase family protein</fullName>
    </submittedName>
</protein>
<gene>
    <name evidence="3" type="ORF">PQR66_30815</name>
</gene>
<reference evidence="3 4" key="1">
    <citation type="journal article" date="2024" name="Chem. Sci.">
        <title>Discovery of megapolipeptins by genome mining of a Burkholderiales bacteria collection.</title>
        <authorList>
            <person name="Paulo B.S."/>
            <person name="Recchia M.J.J."/>
            <person name="Lee S."/>
            <person name="Fergusson C.H."/>
            <person name="Romanowski S.B."/>
            <person name="Hernandez A."/>
            <person name="Krull N."/>
            <person name="Liu D.Y."/>
            <person name="Cavanagh H."/>
            <person name="Bos A."/>
            <person name="Gray C.A."/>
            <person name="Murphy B.T."/>
            <person name="Linington R.G."/>
            <person name="Eustaquio A.S."/>
        </authorList>
    </citation>
    <scope>NUCLEOTIDE SEQUENCE [LARGE SCALE GENOMIC DNA]</scope>
    <source>
        <strain evidence="3 4">RL16-012-BIC-B</strain>
    </source>
</reference>
<comment type="caution">
    <text evidence="3">The sequence shown here is derived from an EMBL/GenBank/DDBJ whole genome shotgun (WGS) entry which is preliminary data.</text>
</comment>
<keyword evidence="1" id="KW-0560">Oxidoreductase</keyword>